<dbReference type="Proteomes" id="UP000251960">
    <property type="component" value="Chromosome 4"/>
</dbReference>
<protein>
    <submittedName>
        <fullName evidence="1">Casein kinase 1</fullName>
    </submittedName>
</protein>
<dbReference type="ExpressionAtlas" id="A0A3L6EZQ6">
    <property type="expression patterns" value="baseline"/>
</dbReference>
<keyword evidence="1" id="KW-0808">Transferase</keyword>
<proteinExistence type="predicted"/>
<gene>
    <name evidence="1" type="primary">CKI1_9</name>
    <name evidence="1" type="ORF">Zm00014a_035625</name>
</gene>
<dbReference type="Gene3D" id="3.30.200.20">
    <property type="entry name" value="Phosphorylase Kinase, domain 1"/>
    <property type="match status" value="1"/>
</dbReference>
<comment type="caution">
    <text evidence="1">The sequence shown here is derived from an EMBL/GenBank/DDBJ whole genome shotgun (WGS) entry which is preliminary data.</text>
</comment>
<dbReference type="GO" id="GO:0016301">
    <property type="term" value="F:kinase activity"/>
    <property type="evidence" value="ECO:0007669"/>
    <property type="project" value="UniProtKB-KW"/>
</dbReference>
<dbReference type="AlphaFoldDB" id="A0A3L6EZQ6"/>
<keyword evidence="1" id="KW-0418">Kinase</keyword>
<name>A0A3L6EZQ6_MAIZE</name>
<evidence type="ECO:0000313" key="1">
    <source>
        <dbReference type="EMBL" id="PWZ26534.1"/>
    </source>
</evidence>
<accession>A0A3L6EZQ6</accession>
<dbReference type="EMBL" id="NCVQ01000005">
    <property type="protein sequence ID" value="PWZ26534.1"/>
    <property type="molecule type" value="Genomic_DNA"/>
</dbReference>
<organism evidence="1 2">
    <name type="scientific">Zea mays</name>
    <name type="common">Maize</name>
    <dbReference type="NCBI Taxonomy" id="4577"/>
    <lineage>
        <taxon>Eukaryota</taxon>
        <taxon>Viridiplantae</taxon>
        <taxon>Streptophyta</taxon>
        <taxon>Embryophyta</taxon>
        <taxon>Tracheophyta</taxon>
        <taxon>Spermatophyta</taxon>
        <taxon>Magnoliopsida</taxon>
        <taxon>Liliopsida</taxon>
        <taxon>Poales</taxon>
        <taxon>Poaceae</taxon>
        <taxon>PACMAD clade</taxon>
        <taxon>Panicoideae</taxon>
        <taxon>Andropogonodae</taxon>
        <taxon>Andropogoneae</taxon>
        <taxon>Tripsacinae</taxon>
        <taxon>Zea</taxon>
    </lineage>
</organism>
<evidence type="ECO:0000313" key="2">
    <source>
        <dbReference type="Proteomes" id="UP000251960"/>
    </source>
</evidence>
<reference evidence="1 2" key="1">
    <citation type="journal article" date="2018" name="Nat. Genet.">
        <title>Extensive intraspecific gene order and gene structural variations between Mo17 and other maize genomes.</title>
        <authorList>
            <person name="Sun S."/>
            <person name="Zhou Y."/>
            <person name="Chen J."/>
            <person name="Shi J."/>
            <person name="Zhao H."/>
            <person name="Zhao H."/>
            <person name="Song W."/>
            <person name="Zhang M."/>
            <person name="Cui Y."/>
            <person name="Dong X."/>
            <person name="Liu H."/>
            <person name="Ma X."/>
            <person name="Jiao Y."/>
            <person name="Wang B."/>
            <person name="Wei X."/>
            <person name="Stein J.C."/>
            <person name="Glaubitz J.C."/>
            <person name="Lu F."/>
            <person name="Yu G."/>
            <person name="Liang C."/>
            <person name="Fengler K."/>
            <person name="Li B."/>
            <person name="Rafalski A."/>
            <person name="Schnable P.S."/>
            <person name="Ware D.H."/>
            <person name="Buckler E.S."/>
            <person name="Lai J."/>
        </authorList>
    </citation>
    <scope>NUCLEOTIDE SEQUENCE [LARGE SCALE GENOMIC DNA]</scope>
    <source>
        <strain evidence="2">cv. Missouri 17</strain>
        <tissue evidence="1">Seedling</tissue>
    </source>
</reference>
<sequence length="142" mass="16585">MPSVPYPPAQPSLKTRFLPSTLFCTRYRQAFIRLQSGIQSKNGILNIIRSRRAHPKTQRTVKTKHPRLHYESRVQTLLQSGNDIPHLKWYGVDEEYHVMVIDLLGPIVEKLFASCNRKFSMKIVLMLTDLLINRRVHPFHIP</sequence>